<dbReference type="AlphaFoldDB" id="A0A8X8CKC0"/>
<evidence type="ECO:0000259" key="1">
    <source>
        <dbReference type="SMART" id="SM00256"/>
    </source>
</evidence>
<dbReference type="CDD" id="cd22157">
    <property type="entry name" value="F-box_AtFBW1-like"/>
    <property type="match status" value="1"/>
</dbReference>
<reference evidence="2" key="1">
    <citation type="journal article" date="2020" name="bioRxiv">
        <title>Hybrid origin of Populus tomentosa Carr. identified through genome sequencing and phylogenomic analysis.</title>
        <authorList>
            <person name="An X."/>
            <person name="Gao K."/>
            <person name="Chen Z."/>
            <person name="Li J."/>
            <person name="Yang X."/>
            <person name="Yang X."/>
            <person name="Zhou J."/>
            <person name="Guo T."/>
            <person name="Zhao T."/>
            <person name="Huang S."/>
            <person name="Miao D."/>
            <person name="Khan W.U."/>
            <person name="Rao P."/>
            <person name="Ye M."/>
            <person name="Lei B."/>
            <person name="Liao W."/>
            <person name="Wang J."/>
            <person name="Ji L."/>
            <person name="Li Y."/>
            <person name="Guo B."/>
            <person name="Mustafa N.S."/>
            <person name="Li S."/>
            <person name="Yun Q."/>
            <person name="Keller S.R."/>
            <person name="Mao J."/>
            <person name="Zhang R."/>
            <person name="Strauss S.H."/>
        </authorList>
    </citation>
    <scope>NUCLEOTIDE SEQUENCE</scope>
    <source>
        <strain evidence="2">GM15</strain>
        <tissue evidence="2">Leaf</tissue>
    </source>
</reference>
<dbReference type="OrthoDB" id="1071894at2759"/>
<accession>A0A8X8CKC0</accession>
<feature type="domain" description="F-box" evidence="1">
    <location>
        <begin position="5"/>
        <end position="45"/>
    </location>
</feature>
<keyword evidence="3" id="KW-1185">Reference proteome</keyword>
<organism evidence="2 3">
    <name type="scientific">Populus tomentosa</name>
    <name type="common">Chinese white poplar</name>
    <dbReference type="NCBI Taxonomy" id="118781"/>
    <lineage>
        <taxon>Eukaryota</taxon>
        <taxon>Viridiplantae</taxon>
        <taxon>Streptophyta</taxon>
        <taxon>Embryophyta</taxon>
        <taxon>Tracheophyta</taxon>
        <taxon>Spermatophyta</taxon>
        <taxon>Magnoliopsida</taxon>
        <taxon>eudicotyledons</taxon>
        <taxon>Gunneridae</taxon>
        <taxon>Pentapetalae</taxon>
        <taxon>rosids</taxon>
        <taxon>fabids</taxon>
        <taxon>Malpighiales</taxon>
        <taxon>Salicaceae</taxon>
        <taxon>Saliceae</taxon>
        <taxon>Populus</taxon>
    </lineage>
</organism>
<evidence type="ECO:0000313" key="3">
    <source>
        <dbReference type="Proteomes" id="UP000886885"/>
    </source>
</evidence>
<proteinExistence type="predicted"/>
<dbReference type="Pfam" id="PF00646">
    <property type="entry name" value="F-box"/>
    <property type="match status" value="1"/>
</dbReference>
<dbReference type="Proteomes" id="UP000886885">
    <property type="component" value="Chromosome 10D"/>
</dbReference>
<sequence length="181" mass="20371">MTGSLPLDIISHILSRLPVKSLLPFKCLRKSWCSLFSDPQFIRVHFNVAITDNYVKHLRQRLLFSHPLIITQSTVVDHEARSCGLICVSSDPDTVAIRSLYQRVHDDTEITGRTRIESLLIGVSDLVEEEFRDVPPPLAVKNFYTFQVFGGCLCILPGAEKRHTTELKESTPDILNQAAPS</sequence>
<dbReference type="SMART" id="SM00256">
    <property type="entry name" value="FBOX"/>
    <property type="match status" value="1"/>
</dbReference>
<evidence type="ECO:0000313" key="2">
    <source>
        <dbReference type="EMBL" id="KAG6757042.1"/>
    </source>
</evidence>
<name>A0A8X8CKC0_POPTO</name>
<gene>
    <name evidence="2" type="ORF">POTOM_037343</name>
</gene>
<protein>
    <recommendedName>
        <fullName evidence="1">F-box domain-containing protein</fullName>
    </recommendedName>
</protein>
<dbReference type="InterPro" id="IPR050796">
    <property type="entry name" value="SCF_F-box_component"/>
</dbReference>
<dbReference type="PANTHER" id="PTHR31672">
    <property type="entry name" value="BNACNNG10540D PROTEIN"/>
    <property type="match status" value="1"/>
</dbReference>
<dbReference type="EMBL" id="JAAWWB010000020">
    <property type="protein sequence ID" value="KAG6757042.1"/>
    <property type="molecule type" value="Genomic_DNA"/>
</dbReference>
<dbReference type="InterPro" id="IPR001810">
    <property type="entry name" value="F-box_dom"/>
</dbReference>
<comment type="caution">
    <text evidence="2">The sequence shown here is derived from an EMBL/GenBank/DDBJ whole genome shotgun (WGS) entry which is preliminary data.</text>
</comment>
<dbReference type="PANTHER" id="PTHR31672:SF13">
    <property type="entry name" value="F-BOX PROTEIN CPR30-LIKE"/>
    <property type="match status" value="1"/>
</dbReference>